<evidence type="ECO:0000256" key="2">
    <source>
        <dbReference type="ARBA" id="ARBA00023015"/>
    </source>
</evidence>
<dbReference type="PANTHER" id="PTHR21654:SF7">
    <property type="entry name" value="HOMEODOMAIN-LIKE SUPERFAMILY PROTEIN"/>
    <property type="match status" value="1"/>
</dbReference>
<proteinExistence type="predicted"/>
<dbReference type="GO" id="GO:0006355">
    <property type="term" value="P:regulation of DNA-templated transcription"/>
    <property type="evidence" value="ECO:0007669"/>
    <property type="project" value="UniProtKB-ARBA"/>
</dbReference>
<dbReference type="InterPro" id="IPR001005">
    <property type="entry name" value="SANT/Myb"/>
</dbReference>
<dbReference type="SMR" id="A0A2C9VME6"/>
<dbReference type="Gramene" id="Manes.07G124500.1.v8.1">
    <property type="protein sequence ID" value="Manes.07G124500.1.v8.1.CDS"/>
    <property type="gene ID" value="Manes.07G124500.v8.1"/>
</dbReference>
<dbReference type="GO" id="GO:0003677">
    <property type="term" value="F:DNA binding"/>
    <property type="evidence" value="ECO:0007669"/>
    <property type="project" value="UniProtKB-KW"/>
</dbReference>
<dbReference type="GO" id="GO:0005634">
    <property type="term" value="C:nucleus"/>
    <property type="evidence" value="ECO:0007669"/>
    <property type="project" value="UniProtKB-SubCell"/>
</dbReference>
<keyword evidence="10" id="KW-1185">Reference proteome</keyword>
<dbReference type="AlphaFoldDB" id="A0A2C9VME6"/>
<reference evidence="10" key="1">
    <citation type="journal article" date="2016" name="Nat. Biotechnol.">
        <title>Sequencing wild and cultivated cassava and related species reveals extensive interspecific hybridization and genetic diversity.</title>
        <authorList>
            <person name="Bredeson J.V."/>
            <person name="Lyons J.B."/>
            <person name="Prochnik S.E."/>
            <person name="Wu G.A."/>
            <person name="Ha C.M."/>
            <person name="Edsinger-Gonzales E."/>
            <person name="Grimwood J."/>
            <person name="Schmutz J."/>
            <person name="Rabbi I.Y."/>
            <person name="Egesi C."/>
            <person name="Nauluvula P."/>
            <person name="Lebot V."/>
            <person name="Ndunguru J."/>
            <person name="Mkamilo G."/>
            <person name="Bart R.S."/>
            <person name="Setter T.L."/>
            <person name="Gleadow R.M."/>
            <person name="Kulakow P."/>
            <person name="Ferguson M.E."/>
            <person name="Rounsley S."/>
            <person name="Rokhsar D.S."/>
        </authorList>
    </citation>
    <scope>NUCLEOTIDE SEQUENCE [LARGE SCALE GENOMIC DNA]</scope>
    <source>
        <strain evidence="10">cv. AM560-2</strain>
    </source>
</reference>
<evidence type="ECO:0000259" key="8">
    <source>
        <dbReference type="PROSITE" id="PS50090"/>
    </source>
</evidence>
<evidence type="ECO:0000313" key="10">
    <source>
        <dbReference type="Proteomes" id="UP000091857"/>
    </source>
</evidence>
<feature type="region of interest" description="Disordered" evidence="7">
    <location>
        <begin position="136"/>
        <end position="178"/>
    </location>
</feature>
<dbReference type="FunFam" id="1.10.10.60:FF:000092">
    <property type="entry name" value="Trihelix transcription factor GT-2"/>
    <property type="match status" value="1"/>
</dbReference>
<comment type="subcellular location">
    <subcellularLocation>
        <location evidence="1">Nucleus</location>
    </subcellularLocation>
</comment>
<dbReference type="STRING" id="3983.A0A2C9VME6"/>
<evidence type="ECO:0000256" key="5">
    <source>
        <dbReference type="ARBA" id="ARBA00023242"/>
    </source>
</evidence>
<dbReference type="CDD" id="cd12203">
    <property type="entry name" value="GT1"/>
    <property type="match status" value="1"/>
</dbReference>
<name>A0A2C9VME6_MANES</name>
<dbReference type="Gene3D" id="1.10.10.60">
    <property type="entry name" value="Homeodomain-like"/>
    <property type="match status" value="1"/>
</dbReference>
<dbReference type="EMBL" id="CM004393">
    <property type="protein sequence ID" value="OAY46196.1"/>
    <property type="molecule type" value="Genomic_DNA"/>
</dbReference>
<evidence type="ECO:0000256" key="4">
    <source>
        <dbReference type="ARBA" id="ARBA00023163"/>
    </source>
</evidence>
<gene>
    <name evidence="9" type="ORF">MANES_07G124500v8</name>
</gene>
<keyword evidence="5" id="KW-0539">Nucleus</keyword>
<organism evidence="9 10">
    <name type="scientific">Manihot esculenta</name>
    <name type="common">Cassava</name>
    <name type="synonym">Jatropha manihot</name>
    <dbReference type="NCBI Taxonomy" id="3983"/>
    <lineage>
        <taxon>Eukaryota</taxon>
        <taxon>Viridiplantae</taxon>
        <taxon>Streptophyta</taxon>
        <taxon>Embryophyta</taxon>
        <taxon>Tracheophyta</taxon>
        <taxon>Spermatophyta</taxon>
        <taxon>Magnoliopsida</taxon>
        <taxon>eudicotyledons</taxon>
        <taxon>Gunneridae</taxon>
        <taxon>Pentapetalae</taxon>
        <taxon>rosids</taxon>
        <taxon>fabids</taxon>
        <taxon>Malpighiales</taxon>
        <taxon>Euphorbiaceae</taxon>
        <taxon>Crotonoideae</taxon>
        <taxon>Manihoteae</taxon>
        <taxon>Manihot</taxon>
    </lineage>
</organism>
<keyword evidence="4" id="KW-0804">Transcription</keyword>
<evidence type="ECO:0000256" key="1">
    <source>
        <dbReference type="ARBA" id="ARBA00004123"/>
    </source>
</evidence>
<evidence type="ECO:0000256" key="3">
    <source>
        <dbReference type="ARBA" id="ARBA00023125"/>
    </source>
</evidence>
<dbReference type="InterPro" id="IPR044822">
    <property type="entry name" value="Myb_DNA-bind_4"/>
</dbReference>
<dbReference type="PANTHER" id="PTHR21654">
    <property type="entry name" value="FI21293P1"/>
    <property type="match status" value="1"/>
</dbReference>
<evidence type="ECO:0000256" key="6">
    <source>
        <dbReference type="SAM" id="Coils"/>
    </source>
</evidence>
<dbReference type="PROSITE" id="PS50090">
    <property type="entry name" value="MYB_LIKE"/>
    <property type="match status" value="1"/>
</dbReference>
<feature type="coiled-coil region" evidence="6">
    <location>
        <begin position="183"/>
        <end position="247"/>
    </location>
</feature>
<accession>A0A2C9VME6</accession>
<keyword evidence="2" id="KW-0805">Transcription regulation</keyword>
<feature type="domain" description="Myb-like" evidence="8">
    <location>
        <begin position="294"/>
        <end position="359"/>
    </location>
</feature>
<evidence type="ECO:0000256" key="7">
    <source>
        <dbReference type="SAM" id="MobiDB-lite"/>
    </source>
</evidence>
<dbReference type="Proteomes" id="UP000091857">
    <property type="component" value="Chromosome 7"/>
</dbReference>
<feature type="region of interest" description="Disordered" evidence="7">
    <location>
        <begin position="42"/>
        <end position="74"/>
    </location>
</feature>
<comment type="caution">
    <text evidence="9">The sequence shown here is derived from an EMBL/GenBank/DDBJ whole genome shotgun (WGS) entry which is preliminary data.</text>
</comment>
<dbReference type="Pfam" id="PF13837">
    <property type="entry name" value="Myb_DNA-bind_4"/>
    <property type="match status" value="1"/>
</dbReference>
<protein>
    <recommendedName>
        <fullName evidence="8">Myb-like domain-containing protein</fullName>
    </recommendedName>
</protein>
<keyword evidence="6" id="KW-0175">Coiled coil</keyword>
<evidence type="ECO:0000313" key="9">
    <source>
        <dbReference type="EMBL" id="OAY46196.1"/>
    </source>
</evidence>
<keyword evidence="3" id="KW-0238">DNA-binding</keyword>
<sequence length="409" mass="45693">MELLTGDRQVPNSTDFPQHISPFPAAGNLLISNPMAEIHSSEIDRQNLPPQKLRPIRANGRSPSSSQASDLPLAGGLDGTLENLGLLADQVCGISGENGQYFKPPVKAEDSEMVLNGFADTGNPCLVADGSAGFGSGAGGEDGDPDGVRGLFEVKSSTSSDDDDSPAGITKEFASQKRKRKTREKLEDFLENLVLKVMEKQEQMHKQLIETMESRERERVIREEAWKQQERERMKREEELRAQENARNLALISFIQNVMGHKIEVPQALTTITPHAEKHGENDASNHSIQNDFKCDLSNRRWPEAEVQALIMLRTALEQKFRALGAKCSNVWDEISVGMCNMGYNRTAKKCKEKWENINKYFRKSMESGGKKRLENSKTCPYFHELHLLYKSGFVNPGNANIENETNSS</sequence>
<dbReference type="OMA" id="FRFMGSK"/>